<gene>
    <name evidence="12" type="ORF">KUF71_025016</name>
</gene>
<keyword evidence="7" id="KW-0010">Activator</keyword>
<dbReference type="SUPFAM" id="SSF47954">
    <property type="entry name" value="Cyclin-like"/>
    <property type="match status" value="1"/>
</dbReference>
<feature type="region of interest" description="Disordered" evidence="10">
    <location>
        <begin position="236"/>
        <end position="258"/>
    </location>
</feature>
<keyword evidence="6" id="KW-0805">Transcription regulation</keyword>
<evidence type="ECO:0000256" key="4">
    <source>
        <dbReference type="ARBA" id="ARBA00022771"/>
    </source>
</evidence>
<comment type="caution">
    <text evidence="12">The sequence shown here is derived from an EMBL/GenBank/DDBJ whole genome shotgun (WGS) entry which is preliminary data.</text>
</comment>
<dbReference type="InterPro" id="IPR000812">
    <property type="entry name" value="TFIIB"/>
</dbReference>
<evidence type="ECO:0000256" key="6">
    <source>
        <dbReference type="ARBA" id="ARBA00023015"/>
    </source>
</evidence>
<dbReference type="InterPro" id="IPR036915">
    <property type="entry name" value="Cyclin-like_sf"/>
</dbReference>
<keyword evidence="5" id="KW-0862">Zinc</keyword>
<feature type="compositionally biased region" description="Polar residues" evidence="10">
    <location>
        <begin position="236"/>
        <end position="250"/>
    </location>
</feature>
<dbReference type="Gene3D" id="1.10.472.10">
    <property type="entry name" value="Cyclin-like"/>
    <property type="match status" value="1"/>
</dbReference>
<evidence type="ECO:0000256" key="5">
    <source>
        <dbReference type="ARBA" id="ARBA00022833"/>
    </source>
</evidence>
<feature type="domain" description="Cyclin-like" evidence="11">
    <location>
        <begin position="9"/>
        <end position="93"/>
    </location>
</feature>
<evidence type="ECO:0000256" key="1">
    <source>
        <dbReference type="ARBA" id="ARBA00004123"/>
    </source>
</evidence>
<dbReference type="FunFam" id="1.10.472.10:FF:000002">
    <property type="entry name" value="Transcription factor IIIB 90 kDa subunit"/>
    <property type="match status" value="1"/>
</dbReference>
<feature type="region of interest" description="Disordered" evidence="10">
    <location>
        <begin position="295"/>
        <end position="340"/>
    </location>
</feature>
<dbReference type="GO" id="GO:0005634">
    <property type="term" value="C:nucleus"/>
    <property type="evidence" value="ECO:0007669"/>
    <property type="project" value="UniProtKB-SubCell"/>
</dbReference>
<dbReference type="GO" id="GO:0097550">
    <property type="term" value="C:transcription preinitiation complex"/>
    <property type="evidence" value="ECO:0007669"/>
    <property type="project" value="TreeGrafter"/>
</dbReference>
<evidence type="ECO:0000256" key="10">
    <source>
        <dbReference type="SAM" id="MobiDB-lite"/>
    </source>
</evidence>
<keyword evidence="13" id="KW-1185">Reference proteome</keyword>
<evidence type="ECO:0000256" key="3">
    <source>
        <dbReference type="ARBA" id="ARBA00022723"/>
    </source>
</evidence>
<feature type="compositionally biased region" description="Basic residues" evidence="10">
    <location>
        <begin position="309"/>
        <end position="321"/>
    </location>
</feature>
<dbReference type="GO" id="GO:0001006">
    <property type="term" value="F:RNA polymerase III type 3 promoter sequence-specific DNA binding"/>
    <property type="evidence" value="ECO:0007669"/>
    <property type="project" value="TreeGrafter"/>
</dbReference>
<dbReference type="GO" id="GO:0000995">
    <property type="term" value="F:RNA polymerase III general transcription initiation factor activity"/>
    <property type="evidence" value="ECO:0007669"/>
    <property type="project" value="TreeGrafter"/>
</dbReference>
<comment type="subcellular location">
    <subcellularLocation>
        <location evidence="1">Nucleus</location>
    </subcellularLocation>
</comment>
<feature type="compositionally biased region" description="Basic and acidic residues" evidence="10">
    <location>
        <begin position="295"/>
        <end position="308"/>
    </location>
</feature>
<dbReference type="InterPro" id="IPR013150">
    <property type="entry name" value="TFIIB_cyclin"/>
</dbReference>
<evidence type="ECO:0000313" key="12">
    <source>
        <dbReference type="EMBL" id="KAK3915697.1"/>
    </source>
</evidence>
<dbReference type="GO" id="GO:0017025">
    <property type="term" value="F:TBP-class protein binding"/>
    <property type="evidence" value="ECO:0007669"/>
    <property type="project" value="InterPro"/>
</dbReference>
<dbReference type="Gene3D" id="1.20.5.650">
    <property type="entry name" value="Single helix bin"/>
    <property type="match status" value="1"/>
</dbReference>
<dbReference type="SMART" id="SM00385">
    <property type="entry name" value="CYCLIN"/>
    <property type="match status" value="1"/>
</dbReference>
<feature type="region of interest" description="Disordered" evidence="10">
    <location>
        <begin position="151"/>
        <end position="178"/>
    </location>
</feature>
<name>A0AAE1LEZ7_9NEOP</name>
<dbReference type="Proteomes" id="UP001219518">
    <property type="component" value="Unassembled WGS sequence"/>
</dbReference>
<reference evidence="12" key="1">
    <citation type="submission" date="2021-07" db="EMBL/GenBank/DDBJ databases">
        <authorList>
            <person name="Catto M.A."/>
            <person name="Jacobson A."/>
            <person name="Kennedy G."/>
            <person name="Labadie P."/>
            <person name="Hunt B.G."/>
            <person name="Srinivasan R."/>
        </authorList>
    </citation>
    <scope>NUCLEOTIDE SEQUENCE</scope>
    <source>
        <strain evidence="12">PL_HMW_Pooled</strain>
        <tissue evidence="12">Head</tissue>
    </source>
</reference>
<evidence type="ECO:0000313" key="13">
    <source>
        <dbReference type="Proteomes" id="UP001219518"/>
    </source>
</evidence>
<feature type="region of interest" description="Disordered" evidence="10">
    <location>
        <begin position="453"/>
        <end position="492"/>
    </location>
</feature>
<protein>
    <submittedName>
        <fullName evidence="12">Transcription factor IIIB 90 kDa subunit</fullName>
    </submittedName>
</protein>
<evidence type="ECO:0000256" key="9">
    <source>
        <dbReference type="ARBA" id="ARBA00023242"/>
    </source>
</evidence>
<dbReference type="InterPro" id="IPR011665">
    <property type="entry name" value="BRF1_TBP-bd_dom"/>
</dbReference>
<proteinExistence type="inferred from homology"/>
<dbReference type="Pfam" id="PF00382">
    <property type="entry name" value="TFIIB"/>
    <property type="match status" value="1"/>
</dbReference>
<keyword evidence="4" id="KW-0863">Zinc-finger</keyword>
<dbReference type="EMBL" id="JAHWGI010000451">
    <property type="protein sequence ID" value="KAK3915697.1"/>
    <property type="molecule type" value="Genomic_DNA"/>
</dbReference>
<dbReference type="GO" id="GO:0070897">
    <property type="term" value="P:transcription preinitiation complex assembly"/>
    <property type="evidence" value="ECO:0007669"/>
    <property type="project" value="InterPro"/>
</dbReference>
<evidence type="ECO:0000256" key="8">
    <source>
        <dbReference type="ARBA" id="ARBA00023163"/>
    </source>
</evidence>
<evidence type="ECO:0000256" key="2">
    <source>
        <dbReference type="ARBA" id="ARBA00010857"/>
    </source>
</evidence>
<sequence length="492" mass="55158">MTAQADPCLYILRFANKLDFGDKTHEVSMTALRLLQRMKRDSIHTGRRPSGLCGAALLIAARLHEFNRTVEDVIKIVKVHESTLRKRLMEFGETPSSALTLDEFMNVDLEEEQDPPSFKAARKKDRERLQKLSDEADLDTHLSQLQHEIERQLDERKAKSRSSRSAITLLQDARDMSSGDCETVEADRFASQSTLGVIKDCLSSEAAPSSSGHHASSHLGLGPSIASMGLLEDNRQNNSEESAVDQSEVQTGEIDLNDIDDDEIDSYIMSEQEAHNKDSLWMKINAEYLKELKEKEEKAKRDQEEGKPEKKKRKPSTKKRKDGQAGSSSSAGEAVQKMLQEKKMSSKLNYDVLKNLAVDLNSDLVPGLSSPSIVSKRERANSTSENPDETDSVVEPPAKVIKKEKTTRVATAHRRGKKFEAVGLPLMPEIPLTPVISAPTAEAEEDDLDEMEMEMEMEVEEERSHEQSLSQMLSQHRGDDDCYGDGYDYDDY</sequence>
<organism evidence="12 13">
    <name type="scientific">Frankliniella fusca</name>
    <dbReference type="NCBI Taxonomy" id="407009"/>
    <lineage>
        <taxon>Eukaryota</taxon>
        <taxon>Metazoa</taxon>
        <taxon>Ecdysozoa</taxon>
        <taxon>Arthropoda</taxon>
        <taxon>Hexapoda</taxon>
        <taxon>Insecta</taxon>
        <taxon>Pterygota</taxon>
        <taxon>Neoptera</taxon>
        <taxon>Paraneoptera</taxon>
        <taxon>Thysanoptera</taxon>
        <taxon>Terebrantia</taxon>
        <taxon>Thripoidea</taxon>
        <taxon>Thripidae</taxon>
        <taxon>Frankliniella</taxon>
    </lineage>
</organism>
<dbReference type="GO" id="GO:0000126">
    <property type="term" value="C:transcription factor TFIIIB complex"/>
    <property type="evidence" value="ECO:0007669"/>
    <property type="project" value="TreeGrafter"/>
</dbReference>
<dbReference type="InterPro" id="IPR013763">
    <property type="entry name" value="Cyclin-like_dom"/>
</dbReference>
<comment type="similarity">
    <text evidence="2">Belongs to the TFIIB family.</text>
</comment>
<reference evidence="12" key="2">
    <citation type="journal article" date="2023" name="BMC Genomics">
        <title>Pest status, molecular evolution, and epigenetic factors derived from the genome assembly of Frankliniella fusca, a thysanopteran phytovirus vector.</title>
        <authorList>
            <person name="Catto M.A."/>
            <person name="Labadie P.E."/>
            <person name="Jacobson A.L."/>
            <person name="Kennedy G.G."/>
            <person name="Srinivasan R."/>
            <person name="Hunt B.G."/>
        </authorList>
    </citation>
    <scope>NUCLEOTIDE SEQUENCE</scope>
    <source>
        <strain evidence="12">PL_HMW_Pooled</strain>
    </source>
</reference>
<evidence type="ECO:0000259" key="11">
    <source>
        <dbReference type="SMART" id="SM00385"/>
    </source>
</evidence>
<dbReference type="PANTHER" id="PTHR11618:SF4">
    <property type="entry name" value="TRANSCRIPTION FACTOR IIIB 90 KDA SUBUNIT"/>
    <property type="match status" value="1"/>
</dbReference>
<dbReference type="GO" id="GO:0008270">
    <property type="term" value="F:zinc ion binding"/>
    <property type="evidence" value="ECO:0007669"/>
    <property type="project" value="UniProtKB-KW"/>
</dbReference>
<evidence type="ECO:0000256" key="7">
    <source>
        <dbReference type="ARBA" id="ARBA00023159"/>
    </source>
</evidence>
<dbReference type="AlphaFoldDB" id="A0AAE1LEZ7"/>
<keyword evidence="8" id="KW-0804">Transcription</keyword>
<dbReference type="CDD" id="cd20554">
    <property type="entry name" value="CYCLIN_TFIIIB90_rpt2"/>
    <property type="match status" value="1"/>
</dbReference>
<feature type="region of interest" description="Disordered" evidence="10">
    <location>
        <begin position="361"/>
        <end position="414"/>
    </location>
</feature>
<dbReference type="Pfam" id="PF07741">
    <property type="entry name" value="BRF1"/>
    <property type="match status" value="1"/>
</dbReference>
<dbReference type="PANTHER" id="PTHR11618">
    <property type="entry name" value="TRANSCRIPTION INITIATION FACTOR IIB-RELATED"/>
    <property type="match status" value="1"/>
</dbReference>
<keyword evidence="9" id="KW-0539">Nucleus</keyword>
<keyword evidence="3" id="KW-0479">Metal-binding</keyword>
<accession>A0AAE1LEZ7</accession>
<feature type="compositionally biased region" description="Acidic residues" evidence="10">
    <location>
        <begin position="481"/>
        <end position="492"/>
    </location>
</feature>